<organism evidence="2 3">
    <name type="scientific">Tritrichomonas foetus</name>
    <dbReference type="NCBI Taxonomy" id="1144522"/>
    <lineage>
        <taxon>Eukaryota</taxon>
        <taxon>Metamonada</taxon>
        <taxon>Parabasalia</taxon>
        <taxon>Tritrichomonadida</taxon>
        <taxon>Tritrichomonadidae</taxon>
        <taxon>Tritrichomonas</taxon>
    </lineage>
</organism>
<protein>
    <submittedName>
        <fullName evidence="2">Uncharacterized protein</fullName>
    </submittedName>
</protein>
<keyword evidence="3" id="KW-1185">Reference proteome</keyword>
<accession>A0A1J4JHM2</accession>
<name>A0A1J4JHM2_9EUKA</name>
<feature type="region of interest" description="Disordered" evidence="1">
    <location>
        <begin position="1"/>
        <end position="24"/>
    </location>
</feature>
<comment type="caution">
    <text evidence="2">The sequence shown here is derived from an EMBL/GenBank/DDBJ whole genome shotgun (WGS) entry which is preliminary data.</text>
</comment>
<dbReference type="AlphaFoldDB" id="A0A1J4JHM2"/>
<evidence type="ECO:0000256" key="1">
    <source>
        <dbReference type="SAM" id="MobiDB-lite"/>
    </source>
</evidence>
<reference evidence="2" key="1">
    <citation type="submission" date="2016-10" db="EMBL/GenBank/DDBJ databases">
        <authorList>
            <person name="Benchimol M."/>
            <person name="Almeida L.G."/>
            <person name="Vasconcelos A.T."/>
            <person name="Perreira-Neves A."/>
            <person name="Rosa I.A."/>
            <person name="Tasca T."/>
            <person name="Bogo M.R."/>
            <person name="de Souza W."/>
        </authorList>
    </citation>
    <scope>NUCLEOTIDE SEQUENCE [LARGE SCALE GENOMIC DNA]</scope>
    <source>
        <strain evidence="2">K</strain>
    </source>
</reference>
<proteinExistence type="predicted"/>
<sequence length="82" mass="9459">MSSSWSKQKKNTTKSPPPQPKKEIENQLKKYLEEMELIAKNQFQDSENMSLHPNDIENIESALVEAKKTSLLDLRKITSNDL</sequence>
<evidence type="ECO:0000313" key="3">
    <source>
        <dbReference type="Proteomes" id="UP000179807"/>
    </source>
</evidence>
<dbReference type="RefSeq" id="XP_068351785.1">
    <property type="nucleotide sequence ID" value="XM_068509939.1"/>
</dbReference>
<dbReference type="GeneID" id="94844643"/>
<dbReference type="VEuPathDB" id="TrichDB:TRFO_34900"/>
<evidence type="ECO:0000313" key="2">
    <source>
        <dbReference type="EMBL" id="OHS98648.1"/>
    </source>
</evidence>
<dbReference type="Proteomes" id="UP000179807">
    <property type="component" value="Unassembled WGS sequence"/>
</dbReference>
<gene>
    <name evidence="2" type="ORF">TRFO_34900</name>
</gene>
<dbReference type="EMBL" id="MLAK01001042">
    <property type="protein sequence ID" value="OHS98648.1"/>
    <property type="molecule type" value="Genomic_DNA"/>
</dbReference>